<dbReference type="Pfam" id="PF01381">
    <property type="entry name" value="HTH_3"/>
    <property type="match status" value="1"/>
</dbReference>
<dbReference type="PANTHER" id="PTHR40661">
    <property type="match status" value="1"/>
</dbReference>
<evidence type="ECO:0000256" key="1">
    <source>
        <dbReference type="ARBA" id="ARBA00023015"/>
    </source>
</evidence>
<evidence type="ECO:0000313" key="5">
    <source>
        <dbReference type="EMBL" id="HFT92425.1"/>
    </source>
</evidence>
<keyword evidence="2" id="KW-0238">DNA-binding</keyword>
<dbReference type="Gene3D" id="1.10.260.40">
    <property type="entry name" value="lambda repressor-like DNA-binding domains"/>
    <property type="match status" value="1"/>
</dbReference>
<accession>A0A7C3LQS7</accession>
<sequence>MVYQKSITGNWDPQALGARIRTLRGNMSQTAFAELLGISQEDISRYESGQRVPSVAFLVRLSGIHKVSLDWLVMGEADSGELVAQEKESSLPQERRLIENFRQLGRKDRTLILSIADRLRS</sequence>
<keyword evidence="1" id="KW-0805">Transcription regulation</keyword>
<evidence type="ECO:0000256" key="2">
    <source>
        <dbReference type="ARBA" id="ARBA00023125"/>
    </source>
</evidence>
<dbReference type="PANTHER" id="PTHR40661:SF3">
    <property type="entry name" value="FELS-1 PROPHAGE TRANSCRIPTIONAL REGULATOR"/>
    <property type="match status" value="1"/>
</dbReference>
<dbReference type="InterPro" id="IPR010982">
    <property type="entry name" value="Lambda_DNA-bd_dom_sf"/>
</dbReference>
<keyword evidence="3" id="KW-0804">Transcription</keyword>
<comment type="caution">
    <text evidence="5">The sequence shown here is derived from an EMBL/GenBank/DDBJ whole genome shotgun (WGS) entry which is preliminary data.</text>
</comment>
<reference evidence="5" key="1">
    <citation type="journal article" date="2020" name="mSystems">
        <title>Genome- and Community-Level Interaction Insights into Carbon Utilization and Element Cycling Functions of Hydrothermarchaeota in Hydrothermal Sediment.</title>
        <authorList>
            <person name="Zhou Z."/>
            <person name="Liu Y."/>
            <person name="Xu W."/>
            <person name="Pan J."/>
            <person name="Luo Z.H."/>
            <person name="Li M."/>
        </authorList>
    </citation>
    <scope>NUCLEOTIDE SEQUENCE [LARGE SCALE GENOMIC DNA]</scope>
    <source>
        <strain evidence="5">SpSt-902</strain>
    </source>
</reference>
<protein>
    <submittedName>
        <fullName evidence="5">XRE family transcriptional regulator</fullName>
    </submittedName>
</protein>
<dbReference type="AlphaFoldDB" id="A0A7C3LQS7"/>
<name>A0A7C3LQS7_9BACT</name>
<evidence type="ECO:0000256" key="3">
    <source>
        <dbReference type="ARBA" id="ARBA00023163"/>
    </source>
</evidence>
<organism evidence="5">
    <name type="scientific">Leptospirillum ferriphilum</name>
    <dbReference type="NCBI Taxonomy" id="178606"/>
    <lineage>
        <taxon>Bacteria</taxon>
        <taxon>Pseudomonadati</taxon>
        <taxon>Nitrospirota</taxon>
        <taxon>Nitrospiria</taxon>
        <taxon>Nitrospirales</taxon>
        <taxon>Nitrospiraceae</taxon>
        <taxon>Leptospirillum</taxon>
    </lineage>
</organism>
<gene>
    <name evidence="5" type="ORF">ENX03_00515</name>
</gene>
<evidence type="ECO:0000259" key="4">
    <source>
        <dbReference type="PROSITE" id="PS50943"/>
    </source>
</evidence>
<dbReference type="PROSITE" id="PS50943">
    <property type="entry name" value="HTH_CROC1"/>
    <property type="match status" value="1"/>
</dbReference>
<feature type="domain" description="HTH cro/C1-type" evidence="4">
    <location>
        <begin position="19"/>
        <end position="72"/>
    </location>
</feature>
<proteinExistence type="predicted"/>
<dbReference type="SMART" id="SM00530">
    <property type="entry name" value="HTH_XRE"/>
    <property type="match status" value="1"/>
</dbReference>
<dbReference type="EMBL" id="DTMM01000009">
    <property type="protein sequence ID" value="HFT92425.1"/>
    <property type="molecule type" value="Genomic_DNA"/>
</dbReference>
<dbReference type="GO" id="GO:0003677">
    <property type="term" value="F:DNA binding"/>
    <property type="evidence" value="ECO:0007669"/>
    <property type="project" value="UniProtKB-KW"/>
</dbReference>
<dbReference type="InterPro" id="IPR001387">
    <property type="entry name" value="Cro/C1-type_HTH"/>
</dbReference>
<dbReference type="CDD" id="cd00093">
    <property type="entry name" value="HTH_XRE"/>
    <property type="match status" value="1"/>
</dbReference>
<dbReference type="SUPFAM" id="SSF47413">
    <property type="entry name" value="lambda repressor-like DNA-binding domains"/>
    <property type="match status" value="1"/>
</dbReference>